<keyword evidence="5 7" id="KW-1133">Transmembrane helix</keyword>
<dbReference type="Gene3D" id="1.10.3720.10">
    <property type="entry name" value="MetI-like"/>
    <property type="match status" value="1"/>
</dbReference>
<dbReference type="AlphaFoldDB" id="A0A7J3X8H2"/>
<feature type="transmembrane region" description="Helical" evidence="7">
    <location>
        <begin position="240"/>
        <end position="261"/>
    </location>
</feature>
<proteinExistence type="inferred from homology"/>
<evidence type="ECO:0000256" key="3">
    <source>
        <dbReference type="ARBA" id="ARBA00022475"/>
    </source>
</evidence>
<sequence>MRVWEKLLVYAALGVILVWTLMPVYWTVNVSLKTGLEVYEVFSPSFSLENYAKLFAGGFHRYLVNTVYLAFLTTGLSLLLAVPAAYSLSKLPISEQLRRAFLAWTLFSRTIPPIVLIIPLYVMFSRLKLLDNLNTVAVAYQVYTLPFSIWMLLGFFRSTPREVEEAALVDGAGPLTVLTRVLLPLVAPGITATAIFSLLISWNEFLYAVILLHSLRNYTVPLVIASYISEWGVKWGEMAAAGLVSSLPMLAFTGYVQRYMVLGFMRR</sequence>
<comment type="caution">
    <text evidence="9">The sequence shown here is derived from an EMBL/GenBank/DDBJ whole genome shotgun (WGS) entry which is preliminary data.</text>
</comment>
<evidence type="ECO:0000313" key="9">
    <source>
        <dbReference type="EMBL" id="HHP05503.1"/>
    </source>
</evidence>
<name>A0A7J3X8H2_THEPE</name>
<feature type="transmembrane region" description="Helical" evidence="7">
    <location>
        <begin position="67"/>
        <end position="88"/>
    </location>
</feature>
<keyword evidence="4 7" id="KW-0812">Transmembrane</keyword>
<reference evidence="9" key="1">
    <citation type="journal article" date="2020" name="mSystems">
        <title>Genome- and Community-Level Interaction Insights into Carbon Utilization and Element Cycling Functions of Hydrothermarchaeota in Hydrothermal Sediment.</title>
        <authorList>
            <person name="Zhou Z."/>
            <person name="Liu Y."/>
            <person name="Xu W."/>
            <person name="Pan J."/>
            <person name="Luo Z.H."/>
            <person name="Li M."/>
        </authorList>
    </citation>
    <scope>NUCLEOTIDE SEQUENCE [LARGE SCALE GENOMIC DNA]</scope>
    <source>
        <strain evidence="9">SpSt-1125</strain>
    </source>
</reference>
<evidence type="ECO:0000256" key="1">
    <source>
        <dbReference type="ARBA" id="ARBA00004651"/>
    </source>
</evidence>
<evidence type="ECO:0000256" key="7">
    <source>
        <dbReference type="RuleBase" id="RU363032"/>
    </source>
</evidence>
<evidence type="ECO:0000259" key="8">
    <source>
        <dbReference type="PROSITE" id="PS50928"/>
    </source>
</evidence>
<organism evidence="9">
    <name type="scientific">Thermofilum pendens</name>
    <dbReference type="NCBI Taxonomy" id="2269"/>
    <lineage>
        <taxon>Archaea</taxon>
        <taxon>Thermoproteota</taxon>
        <taxon>Thermoprotei</taxon>
        <taxon>Thermofilales</taxon>
        <taxon>Thermofilaceae</taxon>
        <taxon>Thermofilum</taxon>
    </lineage>
</organism>
<gene>
    <name evidence="9" type="ORF">ENM88_07155</name>
</gene>
<dbReference type="PANTHER" id="PTHR32243:SF18">
    <property type="entry name" value="INNER MEMBRANE ABC TRANSPORTER PERMEASE PROTEIN YCJP"/>
    <property type="match status" value="1"/>
</dbReference>
<dbReference type="PANTHER" id="PTHR32243">
    <property type="entry name" value="MALTOSE TRANSPORT SYSTEM PERMEASE-RELATED"/>
    <property type="match status" value="1"/>
</dbReference>
<dbReference type="EMBL" id="DRZM01000208">
    <property type="protein sequence ID" value="HHP05503.1"/>
    <property type="molecule type" value="Genomic_DNA"/>
</dbReference>
<evidence type="ECO:0000256" key="5">
    <source>
        <dbReference type="ARBA" id="ARBA00022989"/>
    </source>
</evidence>
<feature type="transmembrane region" description="Helical" evidence="7">
    <location>
        <begin position="177"/>
        <end position="199"/>
    </location>
</feature>
<comment type="similarity">
    <text evidence="7">Belongs to the binding-protein-dependent transport system permease family.</text>
</comment>
<dbReference type="SUPFAM" id="SSF161098">
    <property type="entry name" value="MetI-like"/>
    <property type="match status" value="1"/>
</dbReference>
<dbReference type="InterPro" id="IPR000515">
    <property type="entry name" value="MetI-like"/>
</dbReference>
<feature type="transmembrane region" description="Helical" evidence="7">
    <location>
        <begin position="100"/>
        <end position="124"/>
    </location>
</feature>
<dbReference type="Pfam" id="PF00528">
    <property type="entry name" value="BPD_transp_1"/>
    <property type="match status" value="1"/>
</dbReference>
<evidence type="ECO:0000256" key="4">
    <source>
        <dbReference type="ARBA" id="ARBA00022692"/>
    </source>
</evidence>
<evidence type="ECO:0000256" key="6">
    <source>
        <dbReference type="ARBA" id="ARBA00023136"/>
    </source>
</evidence>
<dbReference type="CDD" id="cd06261">
    <property type="entry name" value="TM_PBP2"/>
    <property type="match status" value="1"/>
</dbReference>
<protein>
    <submittedName>
        <fullName evidence="9">Carbohydrate ABC transporter permease</fullName>
    </submittedName>
</protein>
<keyword evidence="6 7" id="KW-0472">Membrane</keyword>
<feature type="transmembrane region" description="Helical" evidence="7">
    <location>
        <begin position="136"/>
        <end position="156"/>
    </location>
</feature>
<keyword evidence="2 7" id="KW-0813">Transport</keyword>
<dbReference type="PROSITE" id="PS50928">
    <property type="entry name" value="ABC_TM1"/>
    <property type="match status" value="1"/>
</dbReference>
<evidence type="ECO:0000256" key="2">
    <source>
        <dbReference type="ARBA" id="ARBA00022448"/>
    </source>
</evidence>
<accession>A0A7J3X8H2</accession>
<dbReference type="GO" id="GO:0005886">
    <property type="term" value="C:plasma membrane"/>
    <property type="evidence" value="ECO:0007669"/>
    <property type="project" value="UniProtKB-SubCell"/>
</dbReference>
<feature type="transmembrane region" description="Helical" evidence="7">
    <location>
        <begin position="7"/>
        <end position="26"/>
    </location>
</feature>
<feature type="domain" description="ABC transmembrane type-1" evidence="8">
    <location>
        <begin position="63"/>
        <end position="256"/>
    </location>
</feature>
<dbReference type="GO" id="GO:0055085">
    <property type="term" value="P:transmembrane transport"/>
    <property type="evidence" value="ECO:0007669"/>
    <property type="project" value="InterPro"/>
</dbReference>
<dbReference type="InterPro" id="IPR035906">
    <property type="entry name" value="MetI-like_sf"/>
</dbReference>
<keyword evidence="3" id="KW-1003">Cell membrane</keyword>
<comment type="subcellular location">
    <subcellularLocation>
        <location evidence="1 7">Cell membrane</location>
        <topology evidence="1 7">Multi-pass membrane protein</topology>
    </subcellularLocation>
</comment>
<dbReference type="InterPro" id="IPR050901">
    <property type="entry name" value="BP-dep_ABC_trans_perm"/>
</dbReference>